<sequence>MRYIELPFELHLEVAAYLDNRSLKSLRLACPRTTVSAAAFSALFRIFAIRLGTPRWNTAKLQFLSLLCDNLRETPYQDVPLNPLAAIRTLVLDTRHPYMIKEMDCIGRYLTLQEGLIDLPPYESPAMAARGEITEYQKVIPSPQLDVFVNIIAKVIKELPLLRRIRWRLSSDLPIHIQLGLAAILCPPGIARRYHLDVYIDLDPSYGLQQVDVRKLMESLSDLNSLAVRAMKPGVLARRVQLAKDPIARLIRRSRNLQSIFLDARVYNSMLDPIAEALNGVNTLQHVENGAVELEGMLRLDWARAQNLKKLALIINRARDEEMQAWDEIFSKLLETRHRLEYLRVNAYNDSVKRYLLQDTNFLVALDVECPAESSESLGQDFWTTVVSTHETTLKSLKVSSPVTGVWCWLDYPGNHAKLALSRCRNLEELAICFVDRDCNFLGEMVNSLAVTCPKLSIIDMRFFGGKAFRSSTDYRYLKTDGSSKSLRATAEILDYWKSDNPCLAGRVMQLRYKMAFETMRCEYRFLDNLGGSTPPDVWFDYMLQTWQIFGHSDRDGRQIYRFGRLDDLYAFDDELAEAHFGAPVNYFLHF</sequence>
<accession>A0AAV9UP31</accession>
<keyword evidence="2" id="KW-1185">Reference proteome</keyword>
<dbReference type="SUPFAM" id="SSF52047">
    <property type="entry name" value="RNI-like"/>
    <property type="match status" value="1"/>
</dbReference>
<dbReference type="EMBL" id="JAVHNQ010000006">
    <property type="protein sequence ID" value="KAK6343945.1"/>
    <property type="molecule type" value="Genomic_DNA"/>
</dbReference>
<dbReference type="InterPro" id="IPR032675">
    <property type="entry name" value="LRR_dom_sf"/>
</dbReference>
<reference evidence="1 2" key="1">
    <citation type="submission" date="2019-10" db="EMBL/GenBank/DDBJ databases">
        <authorList>
            <person name="Palmer J.M."/>
        </authorList>
    </citation>
    <scope>NUCLEOTIDE SEQUENCE [LARGE SCALE GENOMIC DNA]</scope>
    <source>
        <strain evidence="1 2">TWF696</strain>
    </source>
</reference>
<comment type="caution">
    <text evidence="1">The sequence shown here is derived from an EMBL/GenBank/DDBJ whole genome shotgun (WGS) entry which is preliminary data.</text>
</comment>
<evidence type="ECO:0000313" key="1">
    <source>
        <dbReference type="EMBL" id="KAK6343945.1"/>
    </source>
</evidence>
<gene>
    <name evidence="1" type="ORF">TWF696_007598</name>
</gene>
<organism evidence="1 2">
    <name type="scientific">Orbilia brochopaga</name>
    <dbReference type="NCBI Taxonomy" id="3140254"/>
    <lineage>
        <taxon>Eukaryota</taxon>
        <taxon>Fungi</taxon>
        <taxon>Dikarya</taxon>
        <taxon>Ascomycota</taxon>
        <taxon>Pezizomycotina</taxon>
        <taxon>Orbiliomycetes</taxon>
        <taxon>Orbiliales</taxon>
        <taxon>Orbiliaceae</taxon>
        <taxon>Orbilia</taxon>
    </lineage>
</organism>
<evidence type="ECO:0008006" key="3">
    <source>
        <dbReference type="Google" id="ProtNLM"/>
    </source>
</evidence>
<evidence type="ECO:0000313" key="2">
    <source>
        <dbReference type="Proteomes" id="UP001375240"/>
    </source>
</evidence>
<dbReference type="Proteomes" id="UP001375240">
    <property type="component" value="Unassembled WGS sequence"/>
</dbReference>
<proteinExistence type="predicted"/>
<name>A0AAV9UP31_9PEZI</name>
<protein>
    <recommendedName>
        <fullName evidence="3">F-box domain-containing protein</fullName>
    </recommendedName>
</protein>
<dbReference type="AlphaFoldDB" id="A0AAV9UP31"/>
<dbReference type="Gene3D" id="3.80.10.10">
    <property type="entry name" value="Ribonuclease Inhibitor"/>
    <property type="match status" value="1"/>
</dbReference>